<proteinExistence type="predicted"/>
<dbReference type="SUPFAM" id="SSF53098">
    <property type="entry name" value="Ribonuclease H-like"/>
    <property type="match status" value="1"/>
</dbReference>
<organism evidence="1 2">
    <name type="scientific">Tetrapyrgos nigripes</name>
    <dbReference type="NCBI Taxonomy" id="182062"/>
    <lineage>
        <taxon>Eukaryota</taxon>
        <taxon>Fungi</taxon>
        <taxon>Dikarya</taxon>
        <taxon>Basidiomycota</taxon>
        <taxon>Agaricomycotina</taxon>
        <taxon>Agaricomycetes</taxon>
        <taxon>Agaricomycetidae</taxon>
        <taxon>Agaricales</taxon>
        <taxon>Marasmiineae</taxon>
        <taxon>Marasmiaceae</taxon>
        <taxon>Tetrapyrgos</taxon>
    </lineage>
</organism>
<protein>
    <submittedName>
        <fullName evidence="1">Uncharacterized protein</fullName>
    </submittedName>
</protein>
<dbReference type="InterPro" id="IPR012337">
    <property type="entry name" value="RNaseH-like_sf"/>
</dbReference>
<sequence length="467" mass="51678">MNVYVLPARSQLRWEDWMTTEPFHFLCTKIRLAHELSYPLIVMGDLNARTGISHASEQHPFRISLDSKPSDSRGKQLLQCLDACDVFILNGAESIPGDHFHFTEHHNAGKDDQGENIYQCTVIDYALASMECSPFITNFEVSPRTDWSDHSFLSLSIILPGGPPSLPSSSYSHLRPKFHTPLVSELDQLLDHLMKQPFPSLEEQWSNIYGLATLEDHARPPLVVHISGACSNEDRSNATAGSGIFFGFRNTLNMSKRVPGTRSHYRAEVYAVLLALQLAPPDRALFLYLTSESLTHSLTYGAPGRAKCGWTGTGAHGELFKCVALEIAARSAPVKFIKLISNSANDHQIEATALAKAGCQLPFVIMGDKSNHLSLTPPGPRFRYSLKCQQISPGLHLHFLPNTLHHLHTHVVVMPSGIVYKLPCETESLKPASLRPLSGNSTKNFVTPLLLLPRCLYVTCTTASTHI</sequence>
<comment type="caution">
    <text evidence="1">The sequence shown here is derived from an EMBL/GenBank/DDBJ whole genome shotgun (WGS) entry which is preliminary data.</text>
</comment>
<dbReference type="AlphaFoldDB" id="A0A8H5FHI9"/>
<gene>
    <name evidence="1" type="ORF">D9758_015929</name>
</gene>
<keyword evidence="2" id="KW-1185">Reference proteome</keyword>
<dbReference type="SUPFAM" id="SSF56219">
    <property type="entry name" value="DNase I-like"/>
    <property type="match status" value="1"/>
</dbReference>
<dbReference type="InterPro" id="IPR036397">
    <property type="entry name" value="RNaseH_sf"/>
</dbReference>
<evidence type="ECO:0000313" key="1">
    <source>
        <dbReference type="EMBL" id="KAF5336643.1"/>
    </source>
</evidence>
<accession>A0A8H5FHI9</accession>
<dbReference type="Gene3D" id="3.30.420.10">
    <property type="entry name" value="Ribonuclease H-like superfamily/Ribonuclease H"/>
    <property type="match status" value="1"/>
</dbReference>
<dbReference type="OrthoDB" id="3051112at2759"/>
<dbReference type="Proteomes" id="UP000559256">
    <property type="component" value="Unassembled WGS sequence"/>
</dbReference>
<dbReference type="InterPro" id="IPR036691">
    <property type="entry name" value="Endo/exonu/phosph_ase_sf"/>
</dbReference>
<dbReference type="EMBL" id="JAACJM010000227">
    <property type="protein sequence ID" value="KAF5336643.1"/>
    <property type="molecule type" value="Genomic_DNA"/>
</dbReference>
<name>A0A8H5FHI9_9AGAR</name>
<evidence type="ECO:0000313" key="2">
    <source>
        <dbReference type="Proteomes" id="UP000559256"/>
    </source>
</evidence>
<reference evidence="1 2" key="1">
    <citation type="journal article" date="2020" name="ISME J.">
        <title>Uncovering the hidden diversity of litter-decomposition mechanisms in mushroom-forming fungi.</title>
        <authorList>
            <person name="Floudas D."/>
            <person name="Bentzer J."/>
            <person name="Ahren D."/>
            <person name="Johansson T."/>
            <person name="Persson P."/>
            <person name="Tunlid A."/>
        </authorList>
    </citation>
    <scope>NUCLEOTIDE SEQUENCE [LARGE SCALE GENOMIC DNA]</scope>
    <source>
        <strain evidence="1 2">CBS 291.85</strain>
    </source>
</reference>
<dbReference type="GO" id="GO:0003676">
    <property type="term" value="F:nucleic acid binding"/>
    <property type="evidence" value="ECO:0007669"/>
    <property type="project" value="InterPro"/>
</dbReference>
<dbReference type="Gene3D" id="3.60.10.10">
    <property type="entry name" value="Endonuclease/exonuclease/phosphatase"/>
    <property type="match status" value="1"/>
</dbReference>